<name>A0A2M4DNC4_ANODA</name>
<protein>
    <submittedName>
        <fullName evidence="1">Putative secreted protein</fullName>
    </submittedName>
</protein>
<accession>A0A2M4DNC4</accession>
<evidence type="ECO:0000313" key="1">
    <source>
        <dbReference type="EMBL" id="MBW79063.1"/>
    </source>
</evidence>
<reference evidence="1" key="1">
    <citation type="submission" date="2018-01" db="EMBL/GenBank/DDBJ databases">
        <title>An insight into the sialome of Amazonian anophelines.</title>
        <authorList>
            <person name="Ribeiro J.M."/>
            <person name="Scarpassa V."/>
            <person name="Calvo E."/>
        </authorList>
    </citation>
    <scope>NUCLEOTIDE SEQUENCE</scope>
</reference>
<organism evidence="1">
    <name type="scientific">Anopheles darlingi</name>
    <name type="common">Mosquito</name>
    <dbReference type="NCBI Taxonomy" id="43151"/>
    <lineage>
        <taxon>Eukaryota</taxon>
        <taxon>Metazoa</taxon>
        <taxon>Ecdysozoa</taxon>
        <taxon>Arthropoda</taxon>
        <taxon>Hexapoda</taxon>
        <taxon>Insecta</taxon>
        <taxon>Pterygota</taxon>
        <taxon>Neoptera</taxon>
        <taxon>Endopterygota</taxon>
        <taxon>Diptera</taxon>
        <taxon>Nematocera</taxon>
        <taxon>Culicoidea</taxon>
        <taxon>Culicidae</taxon>
        <taxon>Anophelinae</taxon>
        <taxon>Anopheles</taxon>
    </lineage>
</organism>
<sequence length="88" mass="10858">MNRLFRHRGQCFVQNPLLFHLFLLCHLTQGFFERCRLVYDLGFLVCPILLVRWRYRLRMTLLQCTLITGRCIGFQDFTQSHRRVRRRR</sequence>
<dbReference type="AlphaFoldDB" id="A0A2M4DNC4"/>
<dbReference type="EMBL" id="GGFL01014885">
    <property type="protein sequence ID" value="MBW79063.1"/>
    <property type="molecule type" value="Transcribed_RNA"/>
</dbReference>
<proteinExistence type="predicted"/>